<evidence type="ECO:0000313" key="3">
    <source>
        <dbReference type="EMBL" id="USE78885.1"/>
    </source>
</evidence>
<dbReference type="Proteomes" id="UP000542973">
    <property type="component" value="Unassembled WGS sequence"/>
</dbReference>
<proteinExistence type="predicted"/>
<evidence type="ECO:0000259" key="1">
    <source>
        <dbReference type="Pfam" id="PF13986"/>
    </source>
</evidence>
<feature type="domain" description="DUF4224" evidence="1">
    <location>
        <begin position="27"/>
        <end position="72"/>
    </location>
</feature>
<organism evidence="2 4">
    <name type="scientific">Cupriavidus gilardii</name>
    <dbReference type="NCBI Taxonomy" id="82541"/>
    <lineage>
        <taxon>Bacteria</taxon>
        <taxon>Pseudomonadati</taxon>
        <taxon>Pseudomonadota</taxon>
        <taxon>Betaproteobacteria</taxon>
        <taxon>Burkholderiales</taxon>
        <taxon>Burkholderiaceae</taxon>
        <taxon>Cupriavidus</taxon>
    </lineage>
</organism>
<dbReference type="InterPro" id="IPR025319">
    <property type="entry name" value="DUF4224"/>
</dbReference>
<dbReference type="AlphaFoldDB" id="A0A849BIM2"/>
<dbReference type="EMBL" id="CP098736">
    <property type="protein sequence ID" value="USE78885.1"/>
    <property type="molecule type" value="Genomic_DNA"/>
</dbReference>
<accession>A0A849BIM2</accession>
<evidence type="ECO:0000313" key="5">
    <source>
        <dbReference type="Proteomes" id="UP001056648"/>
    </source>
</evidence>
<name>A0A849BIM2_9BURK</name>
<gene>
    <name evidence="2" type="ORF">HLB16_24200</name>
    <name evidence="3" type="ORF">NDR89_19820</name>
</gene>
<dbReference type="Pfam" id="PF13986">
    <property type="entry name" value="DUF4224"/>
    <property type="match status" value="1"/>
</dbReference>
<reference evidence="2 4" key="1">
    <citation type="submission" date="2020-05" db="EMBL/GenBank/DDBJ databases">
        <title>MicrobeNet Type strains.</title>
        <authorList>
            <person name="Nicholson A.C."/>
        </authorList>
    </citation>
    <scope>NUCLEOTIDE SEQUENCE [LARGE SCALE GENOMIC DNA]</scope>
    <source>
        <strain evidence="2 4">ATCC 700815</strain>
    </source>
</reference>
<dbReference type="RefSeq" id="WP_170265993.1">
    <property type="nucleotide sequence ID" value="NZ_BAAAEB010000004.1"/>
</dbReference>
<reference evidence="3" key="2">
    <citation type="submission" date="2022-06" db="EMBL/GenBank/DDBJ databases">
        <title>Complete genome sequence and characterization of Cupriavidus gilardii QJ1 isolated from contaminating cells.</title>
        <authorList>
            <person name="Qi J."/>
        </authorList>
    </citation>
    <scope>NUCLEOTIDE SEQUENCE</scope>
    <source>
        <strain evidence="3">QJ1</strain>
    </source>
</reference>
<protein>
    <submittedName>
        <fullName evidence="2">DUF4224 domain-containing protein</fullName>
    </submittedName>
</protein>
<sequence length="98" mass="11261">MTDAATRIIELTRAKWVQEAEETMSDFLSAAELAELVGCKANQRHAMAKWLDSHRWRYVLDKNGLPKVARAYYNKKLGIEETKEKARYDSTPNLQAFA</sequence>
<evidence type="ECO:0000313" key="2">
    <source>
        <dbReference type="EMBL" id="NNH13954.1"/>
    </source>
</evidence>
<keyword evidence="5" id="KW-1185">Reference proteome</keyword>
<evidence type="ECO:0000313" key="4">
    <source>
        <dbReference type="Proteomes" id="UP000542973"/>
    </source>
</evidence>
<dbReference type="Proteomes" id="UP001056648">
    <property type="component" value="Chromosome 2"/>
</dbReference>
<dbReference type="EMBL" id="JABEMD010000066">
    <property type="protein sequence ID" value="NNH13954.1"/>
    <property type="molecule type" value="Genomic_DNA"/>
</dbReference>